<dbReference type="AlphaFoldDB" id="Q2T677"/>
<reference evidence="1 2" key="1">
    <citation type="journal article" date="2005" name="BMC Genomics">
        <title>Bacterial genome adaptation to niches: divergence of the potential virulence genes in three Burkholderia species of different survival strategies.</title>
        <authorList>
            <person name="Kim H.S."/>
            <person name="Schell M.A."/>
            <person name="Yu Y."/>
            <person name="Ulrich R.L."/>
            <person name="Sarria S.H."/>
            <person name="Nierman W.C."/>
            <person name="DeShazer D."/>
        </authorList>
    </citation>
    <scope>NUCLEOTIDE SEQUENCE [LARGE SCALE GENOMIC DNA]</scope>
    <source>
        <strain evidence="2">ATCC 700388 / DSM 13276 / CCUG 48851 / CIP 106301 / E264</strain>
    </source>
</reference>
<keyword evidence="2" id="KW-1185">Reference proteome</keyword>
<gene>
    <name evidence="1" type="ordered locus">BTH_II1125</name>
</gene>
<name>Q2T677_BURTA</name>
<accession>Q2T677</accession>
<dbReference type="Proteomes" id="UP000001930">
    <property type="component" value="Chromosome II"/>
</dbReference>
<dbReference type="HOGENOM" id="CLU_2567336_0_0_4"/>
<protein>
    <submittedName>
        <fullName evidence="1">Uncharacterized protein</fullName>
    </submittedName>
</protein>
<evidence type="ECO:0000313" key="2">
    <source>
        <dbReference type="Proteomes" id="UP000001930"/>
    </source>
</evidence>
<sequence length="81" mass="8929">MFCMVGFRFYEVSHDYGTRAGPGATLGGASRCAAANHRDACVARRTHRRRTQARIGAHVGFFGARMSNPARPDRRHVVAAR</sequence>
<dbReference type="KEGG" id="bte:BTH_II1125"/>
<dbReference type="EMBL" id="CP000085">
    <property type="protein sequence ID" value="ABC34660.1"/>
    <property type="molecule type" value="Genomic_DNA"/>
</dbReference>
<organism evidence="1 2">
    <name type="scientific">Burkholderia thailandensis (strain ATCC 700388 / DSM 13276 / CCUG 48851 / CIP 106301 / E264)</name>
    <dbReference type="NCBI Taxonomy" id="271848"/>
    <lineage>
        <taxon>Bacteria</taxon>
        <taxon>Pseudomonadati</taxon>
        <taxon>Pseudomonadota</taxon>
        <taxon>Betaproteobacteria</taxon>
        <taxon>Burkholderiales</taxon>
        <taxon>Burkholderiaceae</taxon>
        <taxon>Burkholderia</taxon>
        <taxon>pseudomallei group</taxon>
    </lineage>
</organism>
<proteinExistence type="predicted"/>
<evidence type="ECO:0000313" key="1">
    <source>
        <dbReference type="EMBL" id="ABC34660.1"/>
    </source>
</evidence>